<dbReference type="SMART" id="SM01160">
    <property type="entry name" value="DUF1751"/>
    <property type="match status" value="1"/>
</dbReference>
<comment type="subcellular location">
    <subcellularLocation>
        <location evidence="1">Membrane</location>
        <topology evidence="1">Multi-pass membrane protein</topology>
    </subcellularLocation>
</comment>
<evidence type="ECO:0008006" key="9">
    <source>
        <dbReference type="Google" id="ProtNLM"/>
    </source>
</evidence>
<reference evidence="7 8" key="1">
    <citation type="journal article" date="2024" name="Nat. Commun.">
        <title>Phylogenomics reveals the evolutionary origins of lichenization in chlorophyte algae.</title>
        <authorList>
            <person name="Puginier C."/>
            <person name="Libourel C."/>
            <person name="Otte J."/>
            <person name="Skaloud P."/>
            <person name="Haon M."/>
            <person name="Grisel S."/>
            <person name="Petersen M."/>
            <person name="Berrin J.G."/>
            <person name="Delaux P.M."/>
            <person name="Dal Grande F."/>
            <person name="Keller J."/>
        </authorList>
    </citation>
    <scope>NUCLEOTIDE SEQUENCE [LARGE SCALE GENOMIC DNA]</scope>
    <source>
        <strain evidence="7 8">SAG 2036</strain>
    </source>
</reference>
<dbReference type="InterPro" id="IPR013861">
    <property type="entry name" value="TMEM115/Pdh1/Rbl19"/>
</dbReference>
<comment type="caution">
    <text evidence="7">The sequence shown here is derived from an EMBL/GenBank/DDBJ whole genome shotgun (WGS) entry which is preliminary data.</text>
</comment>
<proteinExistence type="predicted"/>
<keyword evidence="2 6" id="KW-0812">Transmembrane</keyword>
<dbReference type="Gene3D" id="1.20.1540.10">
    <property type="entry name" value="Rhomboid-like"/>
    <property type="match status" value="1"/>
</dbReference>
<dbReference type="SUPFAM" id="SSF144091">
    <property type="entry name" value="Rhomboid-like"/>
    <property type="match status" value="1"/>
</dbReference>
<feature type="transmembrane region" description="Helical" evidence="6">
    <location>
        <begin position="81"/>
        <end position="104"/>
    </location>
</feature>
<dbReference type="GO" id="GO:0005794">
    <property type="term" value="C:Golgi apparatus"/>
    <property type="evidence" value="ECO:0007669"/>
    <property type="project" value="TreeGrafter"/>
</dbReference>
<dbReference type="InterPro" id="IPR035952">
    <property type="entry name" value="Rhomboid-like_sf"/>
</dbReference>
<evidence type="ECO:0000256" key="4">
    <source>
        <dbReference type="ARBA" id="ARBA00023136"/>
    </source>
</evidence>
<dbReference type="PANTHER" id="PTHR13377:SF3">
    <property type="entry name" value="TRANSMEMBRANE PROTEIN 115"/>
    <property type="match status" value="1"/>
</dbReference>
<organism evidence="7 8">
    <name type="scientific">Symbiochloris irregularis</name>
    <dbReference type="NCBI Taxonomy" id="706552"/>
    <lineage>
        <taxon>Eukaryota</taxon>
        <taxon>Viridiplantae</taxon>
        <taxon>Chlorophyta</taxon>
        <taxon>core chlorophytes</taxon>
        <taxon>Trebouxiophyceae</taxon>
        <taxon>Trebouxiales</taxon>
        <taxon>Trebouxiaceae</taxon>
        <taxon>Symbiochloris</taxon>
    </lineage>
</organism>
<dbReference type="AlphaFoldDB" id="A0AAW1NW69"/>
<keyword evidence="4 6" id="KW-0472">Membrane</keyword>
<dbReference type="EMBL" id="JALJOQ010000110">
    <property type="protein sequence ID" value="KAK9797058.1"/>
    <property type="molecule type" value="Genomic_DNA"/>
</dbReference>
<dbReference type="GO" id="GO:0016020">
    <property type="term" value="C:membrane"/>
    <property type="evidence" value="ECO:0007669"/>
    <property type="project" value="UniProtKB-SubCell"/>
</dbReference>
<feature type="compositionally biased region" description="Basic and acidic residues" evidence="5">
    <location>
        <begin position="264"/>
        <end position="274"/>
    </location>
</feature>
<dbReference type="FunFam" id="1.20.1540.10:FF:000004">
    <property type="entry name" value="Transmembrane protein 115"/>
    <property type="match status" value="1"/>
</dbReference>
<keyword evidence="3 6" id="KW-1133">Transmembrane helix</keyword>
<accession>A0AAW1NW69</accession>
<evidence type="ECO:0000256" key="1">
    <source>
        <dbReference type="ARBA" id="ARBA00004141"/>
    </source>
</evidence>
<sequence>MNFTRLSKVISAVLVTGYVVQLLVPSSRQYLALVPGRFIPCVWNIFTAGLLEVSIVKAVVSVAGTLLLARIIEPVWGSKEFLVFICVVNAGAGMATLALLYVLYALNHSSEHSGDLLYKEVAGFQGVCAGCLVAVKQIMPDNEVLILGFIRFRAKLLPAIFLTLAVPVTIALHHTLDTVPFLIMGTYIAWIYLRFFQRKSETHLRGDPSNEFRFATFLPEALQPPVDQFLSLFDRCLPSRTGSDGQDALLQPHSAPLPGSDAADASRRRERGARALEDRLKKASAAAAVQPAAADVEAGTQKAEGT</sequence>
<evidence type="ECO:0000256" key="2">
    <source>
        <dbReference type="ARBA" id="ARBA00022692"/>
    </source>
</evidence>
<dbReference type="GO" id="GO:0006890">
    <property type="term" value="P:retrograde vesicle-mediated transport, Golgi to endoplasmic reticulum"/>
    <property type="evidence" value="ECO:0007669"/>
    <property type="project" value="InterPro"/>
</dbReference>
<gene>
    <name evidence="7" type="ORF">WJX73_010621</name>
</gene>
<dbReference type="PANTHER" id="PTHR13377">
    <property type="entry name" value="PLACENTAL PROTEIN 6"/>
    <property type="match status" value="1"/>
</dbReference>
<feature type="transmembrane region" description="Helical" evidence="6">
    <location>
        <begin position="156"/>
        <end position="173"/>
    </location>
</feature>
<feature type="compositionally biased region" description="Low complexity" evidence="5">
    <location>
        <begin position="287"/>
        <end position="298"/>
    </location>
</feature>
<evidence type="ECO:0000313" key="8">
    <source>
        <dbReference type="Proteomes" id="UP001465755"/>
    </source>
</evidence>
<name>A0AAW1NW69_9CHLO</name>
<evidence type="ECO:0000256" key="6">
    <source>
        <dbReference type="SAM" id="Phobius"/>
    </source>
</evidence>
<evidence type="ECO:0000256" key="5">
    <source>
        <dbReference type="SAM" id="MobiDB-lite"/>
    </source>
</evidence>
<feature type="region of interest" description="Disordered" evidence="5">
    <location>
        <begin position="287"/>
        <end position="306"/>
    </location>
</feature>
<feature type="transmembrane region" description="Helical" evidence="6">
    <location>
        <begin position="116"/>
        <end position="135"/>
    </location>
</feature>
<evidence type="ECO:0000313" key="7">
    <source>
        <dbReference type="EMBL" id="KAK9797058.1"/>
    </source>
</evidence>
<feature type="transmembrane region" description="Helical" evidence="6">
    <location>
        <begin position="45"/>
        <end position="69"/>
    </location>
</feature>
<feature type="transmembrane region" description="Helical" evidence="6">
    <location>
        <begin position="179"/>
        <end position="196"/>
    </location>
</feature>
<feature type="region of interest" description="Disordered" evidence="5">
    <location>
        <begin position="244"/>
        <end position="274"/>
    </location>
</feature>
<dbReference type="Proteomes" id="UP001465755">
    <property type="component" value="Unassembled WGS sequence"/>
</dbReference>
<dbReference type="Pfam" id="PF08551">
    <property type="entry name" value="DUF1751"/>
    <property type="match status" value="1"/>
</dbReference>
<evidence type="ECO:0000256" key="3">
    <source>
        <dbReference type="ARBA" id="ARBA00022989"/>
    </source>
</evidence>
<protein>
    <recommendedName>
        <fullName evidence="9">Transmembrane protein 115</fullName>
    </recommendedName>
</protein>
<keyword evidence="8" id="KW-1185">Reference proteome</keyword>